<dbReference type="EMBL" id="JAQQWL010000006">
    <property type="protein sequence ID" value="KAK8068733.1"/>
    <property type="molecule type" value="Genomic_DNA"/>
</dbReference>
<gene>
    <name evidence="2" type="ORF">PG994_005349</name>
</gene>
<evidence type="ECO:0000256" key="1">
    <source>
        <dbReference type="SAM" id="MobiDB-lite"/>
    </source>
</evidence>
<evidence type="ECO:0000313" key="2">
    <source>
        <dbReference type="EMBL" id="KAK8068733.1"/>
    </source>
</evidence>
<dbReference type="Proteomes" id="UP001480595">
    <property type="component" value="Unassembled WGS sequence"/>
</dbReference>
<feature type="compositionally biased region" description="Basic and acidic residues" evidence="1">
    <location>
        <begin position="441"/>
        <end position="452"/>
    </location>
</feature>
<accession>A0ABR1VFR4</accession>
<keyword evidence="3" id="KW-1185">Reference proteome</keyword>
<sequence length="452" mass="51051">MPYLKSDAPPGTPDERTVESLMGMRNPQNKRTMAIKCFHELSEQEKANVGLLKLGKRCAKIPGDPFGVLSSWAGNVSHFQDVRMASNMFPAKQVGVFVKLTGVLCNQFDIMSPMFQRLGELPRQNDTLLESIQTMLAKVPDTDAFELVRAVGDHGSIEISRENDEVVVVDFQPQSRTVRLMQCLDIDLDKKAPLDKTNRHFDAVRRAKAAFDEPQMPTLLQQAFMTTKFLESKNNNTTGDSQQQRSTDEYGEELSNVVMLEDLRSEAQERFWLHLSRDERDRIRRNAASSQDDKAYVQVLSLIRSNWPARWNNGAFDVDYFYHYLKDKAAAESVWELVEADIIIITDRKRRVVFASVERAAQLLFGPAVLKEINDCIDLFSFFTPLPRPETKRHRGPLLPAHPPGAAPFQGHRGGAASGQDGCGPLRLLVGQGRPARPPRLPHDRHPLRSDH</sequence>
<reference evidence="2 3" key="1">
    <citation type="submission" date="2023-01" db="EMBL/GenBank/DDBJ databases">
        <title>Analysis of 21 Apiospora genomes using comparative genomics revels a genus with tremendous synthesis potential of carbohydrate active enzymes and secondary metabolites.</title>
        <authorList>
            <person name="Sorensen T."/>
        </authorList>
    </citation>
    <scope>NUCLEOTIDE SEQUENCE [LARGE SCALE GENOMIC DNA]</scope>
    <source>
        <strain evidence="2 3">CBS 135458</strain>
    </source>
</reference>
<proteinExistence type="predicted"/>
<dbReference type="GeneID" id="92089821"/>
<feature type="region of interest" description="Disordered" evidence="1">
    <location>
        <begin position="231"/>
        <end position="250"/>
    </location>
</feature>
<comment type="caution">
    <text evidence="2">The sequence shown here is derived from an EMBL/GenBank/DDBJ whole genome shotgun (WGS) entry which is preliminary data.</text>
</comment>
<feature type="region of interest" description="Disordered" evidence="1">
    <location>
        <begin position="410"/>
        <end position="452"/>
    </location>
</feature>
<name>A0ABR1VFR4_9PEZI</name>
<feature type="compositionally biased region" description="Polar residues" evidence="1">
    <location>
        <begin position="232"/>
        <end position="245"/>
    </location>
</feature>
<organism evidence="2 3">
    <name type="scientific">Apiospora phragmitis</name>
    <dbReference type="NCBI Taxonomy" id="2905665"/>
    <lineage>
        <taxon>Eukaryota</taxon>
        <taxon>Fungi</taxon>
        <taxon>Dikarya</taxon>
        <taxon>Ascomycota</taxon>
        <taxon>Pezizomycotina</taxon>
        <taxon>Sordariomycetes</taxon>
        <taxon>Xylariomycetidae</taxon>
        <taxon>Amphisphaeriales</taxon>
        <taxon>Apiosporaceae</taxon>
        <taxon>Apiospora</taxon>
    </lineage>
</organism>
<dbReference type="RefSeq" id="XP_066716027.1">
    <property type="nucleotide sequence ID" value="XM_066856758.1"/>
</dbReference>
<evidence type="ECO:0000313" key="3">
    <source>
        <dbReference type="Proteomes" id="UP001480595"/>
    </source>
</evidence>
<protein>
    <submittedName>
        <fullName evidence="2">Uncharacterized protein</fullName>
    </submittedName>
</protein>